<reference evidence="2 3" key="1">
    <citation type="submission" date="2020-08" db="EMBL/GenBank/DDBJ databases">
        <title>Genomic Encyclopedia of Type Strains, Phase IV (KMG-IV): sequencing the most valuable type-strain genomes for metagenomic binning, comparative biology and taxonomic classification.</title>
        <authorList>
            <person name="Goeker M."/>
        </authorList>
    </citation>
    <scope>NUCLEOTIDE SEQUENCE [LARGE SCALE GENOMIC DNA]</scope>
    <source>
        <strain evidence="2 3">DSM 104969</strain>
    </source>
</reference>
<sequence>MRKLIYIITFSILSISMASAQNIIEVINTMPNTIITNLDAAQKDLLISNPDDTTGITISLDRYGELKRLAMTADFIAIKTSDAGSTQIKLLPLINDSKIICVVKTVYDSQKKVSDSQMQFYTTKWMPIPGTDLFPKVTKEWFIKPDVDRNSQDFINAYAAIDMDPVMITLSSSDYNLSAQFMIKGYLSDEEYKKVQPYLIEEPKIFLWDRISYKSTDPK</sequence>
<gene>
    <name evidence="2" type="ORF">GGR21_002184</name>
</gene>
<evidence type="ECO:0000256" key="1">
    <source>
        <dbReference type="SAM" id="SignalP"/>
    </source>
</evidence>
<dbReference type="Pfam" id="PF11644">
    <property type="entry name" value="DUF3256"/>
    <property type="match status" value="1"/>
</dbReference>
<dbReference type="AlphaFoldDB" id="A0A840CUX9"/>
<feature type="signal peptide" evidence="1">
    <location>
        <begin position="1"/>
        <end position="20"/>
    </location>
</feature>
<organism evidence="2 3">
    <name type="scientific">Dysgonomonas hofstadii</name>
    <dbReference type="NCBI Taxonomy" id="637886"/>
    <lineage>
        <taxon>Bacteria</taxon>
        <taxon>Pseudomonadati</taxon>
        <taxon>Bacteroidota</taxon>
        <taxon>Bacteroidia</taxon>
        <taxon>Bacteroidales</taxon>
        <taxon>Dysgonomonadaceae</taxon>
        <taxon>Dysgonomonas</taxon>
    </lineage>
</organism>
<dbReference type="InterPro" id="IPR021670">
    <property type="entry name" value="DUF3256"/>
</dbReference>
<dbReference type="Proteomes" id="UP000555103">
    <property type="component" value="Unassembled WGS sequence"/>
</dbReference>
<proteinExistence type="predicted"/>
<dbReference type="RefSeq" id="WP_183307188.1">
    <property type="nucleotide sequence ID" value="NZ_JACIEP010000007.1"/>
</dbReference>
<dbReference type="EMBL" id="JACIEP010000007">
    <property type="protein sequence ID" value="MBB4036282.1"/>
    <property type="molecule type" value="Genomic_DNA"/>
</dbReference>
<keyword evidence="3" id="KW-1185">Reference proteome</keyword>
<comment type="caution">
    <text evidence="2">The sequence shown here is derived from an EMBL/GenBank/DDBJ whole genome shotgun (WGS) entry which is preliminary data.</text>
</comment>
<evidence type="ECO:0000313" key="2">
    <source>
        <dbReference type="EMBL" id="MBB4036282.1"/>
    </source>
</evidence>
<feature type="chain" id="PRO_5032966439" description="DUF3256 family protein" evidence="1">
    <location>
        <begin position="21"/>
        <end position="219"/>
    </location>
</feature>
<name>A0A840CUX9_9BACT</name>
<dbReference type="SUPFAM" id="SSF160925">
    <property type="entry name" value="PG1388-like"/>
    <property type="match status" value="1"/>
</dbReference>
<protein>
    <recommendedName>
        <fullName evidence="4">DUF3256 family protein</fullName>
    </recommendedName>
</protein>
<evidence type="ECO:0008006" key="4">
    <source>
        <dbReference type="Google" id="ProtNLM"/>
    </source>
</evidence>
<accession>A0A840CUX9</accession>
<evidence type="ECO:0000313" key="3">
    <source>
        <dbReference type="Proteomes" id="UP000555103"/>
    </source>
</evidence>
<keyword evidence="1" id="KW-0732">Signal</keyword>